<dbReference type="InterPro" id="IPR011330">
    <property type="entry name" value="Glyco_hydro/deAcase_b/a-brl"/>
</dbReference>
<evidence type="ECO:0000259" key="1">
    <source>
        <dbReference type="Pfam" id="PF23019"/>
    </source>
</evidence>
<sequence length="453" mass="52520">MYQLDYTLKHFHLLFPKAKDISVHYDLSEDIIHKSRVSIRKYDGGFFEQKRPRPQQLVWREWKGEKIPFFFDADNEQELVTYHPNGSASINYDIIASAFYLLSGWQEHYGPERDKFRRYTYKASVQAKYNFITKPVVNYYFDILKEVLERVHQVDISHSIWGDHTFATCLTSDIDRLNSAWRAAGKQAFKATEFKNVAALFVRKAVGKDAWDNLSEVTAVAEKYGAKATLFFLPSNQFYNGYPNADYDITKPRYQKLIKTLAETEHEVALHGSFGTSNDLVQLKADQRKLPVQVNGNRFHYLCYQPENTEQVLQQSKLKYDSSLGFSEHFGFRNSFCHPFYPFDFNKRKAASFLELPLILMDTTLYSINYLGLKSDKAMAAVAPVIEEVIKFRGLFTILWHNENFSSYSEYPVAKGAPSWRQVLEQILEKLKTDGTAFLTCTEAAEKVRKVES</sequence>
<dbReference type="RefSeq" id="WP_219877754.1">
    <property type="nucleotide sequence ID" value="NZ_JAHYXK010000009.1"/>
</dbReference>
<gene>
    <name evidence="2" type="ORF">K0O23_12480</name>
</gene>
<dbReference type="Proteomes" id="UP000813018">
    <property type="component" value="Unassembled WGS sequence"/>
</dbReference>
<evidence type="ECO:0000313" key="2">
    <source>
        <dbReference type="EMBL" id="MBW7467882.1"/>
    </source>
</evidence>
<comment type="caution">
    <text evidence="2">The sequence shown here is derived from an EMBL/GenBank/DDBJ whole genome shotgun (WGS) entry which is preliminary data.</text>
</comment>
<feature type="domain" description="DUF7033" evidence="1">
    <location>
        <begin position="90"/>
        <end position="177"/>
    </location>
</feature>
<evidence type="ECO:0000313" key="3">
    <source>
        <dbReference type="Proteomes" id="UP000813018"/>
    </source>
</evidence>
<proteinExistence type="predicted"/>
<dbReference type="InterPro" id="IPR054297">
    <property type="entry name" value="DUF7033"/>
</dbReference>
<protein>
    <recommendedName>
        <fullName evidence="1">DUF7033 domain-containing protein</fullName>
    </recommendedName>
</protein>
<dbReference type="EMBL" id="JAHYXK010000009">
    <property type="protein sequence ID" value="MBW7467882.1"/>
    <property type="molecule type" value="Genomic_DNA"/>
</dbReference>
<name>A0ABS7CVM6_9BACT</name>
<dbReference type="SUPFAM" id="SSF88713">
    <property type="entry name" value="Glycoside hydrolase/deacetylase"/>
    <property type="match status" value="1"/>
</dbReference>
<dbReference type="Pfam" id="PF23019">
    <property type="entry name" value="DUF7033"/>
    <property type="match status" value="1"/>
</dbReference>
<reference evidence="2 3" key="1">
    <citation type="journal article" date="2016" name="Int. J. Syst. Evol. Microbiol.">
        <title>Pontibacter aydingkolensis sp. nov., isolated from soil of a salt lake.</title>
        <authorList>
            <person name="Osman G."/>
            <person name="Zhang T."/>
            <person name="Lou K."/>
            <person name="Gao Y."/>
            <person name="Chang W."/>
            <person name="Lin Q."/>
            <person name="Yang H.M."/>
            <person name="Huo X.D."/>
            <person name="Wang N."/>
        </authorList>
    </citation>
    <scope>NUCLEOTIDE SEQUENCE [LARGE SCALE GENOMIC DNA]</scope>
    <source>
        <strain evidence="2 3">KACC 19255</strain>
    </source>
</reference>
<organism evidence="2 3">
    <name type="scientific">Pontibacter aydingkolensis</name>
    <dbReference type="NCBI Taxonomy" id="1911536"/>
    <lineage>
        <taxon>Bacteria</taxon>
        <taxon>Pseudomonadati</taxon>
        <taxon>Bacteroidota</taxon>
        <taxon>Cytophagia</taxon>
        <taxon>Cytophagales</taxon>
        <taxon>Hymenobacteraceae</taxon>
        <taxon>Pontibacter</taxon>
    </lineage>
</organism>
<dbReference type="Gene3D" id="3.20.20.370">
    <property type="entry name" value="Glycoside hydrolase/deacetylase"/>
    <property type="match status" value="1"/>
</dbReference>
<keyword evidence="3" id="KW-1185">Reference proteome</keyword>
<accession>A0ABS7CVM6</accession>